<protein>
    <recommendedName>
        <fullName evidence="6">Septation ring formation regulator EzrA</fullName>
    </recommendedName>
</protein>
<comment type="function">
    <text evidence="6">Negative regulator of FtsZ ring formation; modulates the frequency and position of FtsZ ring formation. Inhibits FtsZ ring formation at polar sites. Interacts either with FtsZ or with one of its binding partners to promote depolymerization.</text>
</comment>
<proteinExistence type="inferred from homology"/>
<comment type="caution">
    <text evidence="7">The sequence shown here is derived from an EMBL/GenBank/DDBJ whole genome shotgun (WGS) entry which is preliminary data.</text>
</comment>
<dbReference type="PATRIC" id="fig|1423726.3.peg.463"/>
<dbReference type="EMBL" id="AZDA01000013">
    <property type="protein sequence ID" value="KRK40439.1"/>
    <property type="molecule type" value="Genomic_DNA"/>
</dbReference>
<name>A0A0R1HBJ6_9LACO</name>
<keyword evidence="5 6" id="KW-0717">Septation</keyword>
<reference evidence="7 8" key="1">
    <citation type="journal article" date="2015" name="Genome Announc.">
        <title>Expanding the biotechnology potential of lactobacilli through comparative genomics of 213 strains and associated genera.</title>
        <authorList>
            <person name="Sun Z."/>
            <person name="Harris H.M."/>
            <person name="McCann A."/>
            <person name="Guo C."/>
            <person name="Argimon S."/>
            <person name="Zhang W."/>
            <person name="Yang X."/>
            <person name="Jeffery I.B."/>
            <person name="Cooney J.C."/>
            <person name="Kagawa T.F."/>
            <person name="Liu W."/>
            <person name="Song Y."/>
            <person name="Salvetti E."/>
            <person name="Wrobel A."/>
            <person name="Rasinkangas P."/>
            <person name="Parkhill J."/>
            <person name="Rea M.C."/>
            <person name="O'Sullivan O."/>
            <person name="Ritari J."/>
            <person name="Douillard F.P."/>
            <person name="Paul Ross R."/>
            <person name="Yang R."/>
            <person name="Briner A.E."/>
            <person name="Felis G.E."/>
            <person name="de Vos W.M."/>
            <person name="Barrangou R."/>
            <person name="Klaenhammer T.R."/>
            <person name="Caufield P.W."/>
            <person name="Cui Y."/>
            <person name="Zhang H."/>
            <person name="O'Toole P.W."/>
        </authorList>
    </citation>
    <scope>NUCLEOTIDE SEQUENCE [LARGE SCALE GENOMIC DNA]</scope>
    <source>
        <strain evidence="7 8">DSM 20003</strain>
    </source>
</reference>
<dbReference type="InterPro" id="IPR010379">
    <property type="entry name" value="EzrA"/>
</dbReference>
<keyword evidence="6" id="KW-1003">Cell membrane</keyword>
<dbReference type="GO" id="GO:0000921">
    <property type="term" value="P:septin ring assembly"/>
    <property type="evidence" value="ECO:0007669"/>
    <property type="project" value="InterPro"/>
</dbReference>
<evidence type="ECO:0000256" key="4">
    <source>
        <dbReference type="ARBA" id="ARBA00023136"/>
    </source>
</evidence>
<dbReference type="GO" id="GO:0005940">
    <property type="term" value="C:septin ring"/>
    <property type="evidence" value="ECO:0007669"/>
    <property type="project" value="InterPro"/>
</dbReference>
<keyword evidence="6" id="KW-0131">Cell cycle</keyword>
<evidence type="ECO:0000313" key="8">
    <source>
        <dbReference type="Proteomes" id="UP000051461"/>
    </source>
</evidence>
<keyword evidence="8" id="KW-1185">Reference proteome</keyword>
<feature type="topological domain" description="Extracellular" evidence="6">
    <location>
        <begin position="1"/>
        <end position="4"/>
    </location>
</feature>
<evidence type="ECO:0000256" key="5">
    <source>
        <dbReference type="ARBA" id="ARBA00023210"/>
    </source>
</evidence>
<gene>
    <name evidence="6" type="primary">ezrA</name>
    <name evidence="7" type="ORF">FC07_GL000447</name>
</gene>
<comment type="subcellular location">
    <subcellularLocation>
        <location evidence="6">Cell membrane</location>
        <topology evidence="6">Single-pass membrane protein</topology>
    </subcellularLocation>
    <text evidence="6">Colocalized with FtsZ to the nascent septal site.</text>
</comment>
<evidence type="ECO:0000256" key="3">
    <source>
        <dbReference type="ARBA" id="ARBA00023054"/>
    </source>
</evidence>
<keyword evidence="6" id="KW-0132">Cell division</keyword>
<comment type="similarity">
    <text evidence="6">Belongs to the EzrA family.</text>
</comment>
<accession>A0A0R1HBJ6</accession>
<evidence type="ECO:0000256" key="1">
    <source>
        <dbReference type="ARBA" id="ARBA00022692"/>
    </source>
</evidence>
<dbReference type="HAMAP" id="MF_00728">
    <property type="entry name" value="EzrA"/>
    <property type="match status" value="1"/>
</dbReference>
<keyword evidence="4 6" id="KW-0472">Membrane</keyword>
<dbReference type="GO" id="GO:0000917">
    <property type="term" value="P:division septum assembly"/>
    <property type="evidence" value="ECO:0007669"/>
    <property type="project" value="UniProtKB-KW"/>
</dbReference>
<evidence type="ECO:0000313" key="7">
    <source>
        <dbReference type="EMBL" id="KRK40439.1"/>
    </source>
</evidence>
<dbReference type="Pfam" id="PF06160">
    <property type="entry name" value="EzrA"/>
    <property type="match status" value="1"/>
</dbReference>
<dbReference type="STRING" id="1423726.FC07_GL000447"/>
<dbReference type="Proteomes" id="UP000051461">
    <property type="component" value="Unassembled WGS sequence"/>
</dbReference>
<sequence length="572" mass="65986">MMIYIFLGIIIVALLAYFGVILAQHRNSKTIDQLQSQEQALNEIPVQKAVSEARNLKLTGQSKKTFTALEKQFKLLNEKNIATIDEQLYTAETANNHYHFLQTQQMVKKVTEQLAEAEQAFKEVLAGFETIIEQVDENNAKLKELEKTYQKLRKQILTKSFVYGPAIDQLELKLRQLEKALKKYRRVTAAGDYDEAAAILKTQGEAIETLDKLMVRIPDRYKETKTEFPDQLRELRHGYAELAETDYQFYDIDIPKELDQIEQDIDATNQSLKTLDLERVETDNQAIAQRIDHLYDVMEAEIKARQSVEKRNGELSAFFKHANQQNRALYFELDHLDQSYHLNHDEISQCQDLKSQIDDLASIYQTDMDKITQKQAVYSMINDNFDTAFAGLTKIEEQQKALNDSVQGMQKGEQEAQKSLQGFEFELRNIKRQVEKLNLPGLNQKYLDTFFMVSDELKALDEALNQTKINLDEITKALITTQADLDHLKEATNDMIDSALLAEQMIQYANRYRHSHADVAAASEQAFQKFEKDYDYKGALETIATVLEQIEPGSYKKVEDSYYNSKDQELNV</sequence>
<evidence type="ECO:0000256" key="6">
    <source>
        <dbReference type="HAMAP-Rule" id="MF_00728"/>
    </source>
</evidence>
<dbReference type="AlphaFoldDB" id="A0A0R1HBJ6"/>
<dbReference type="GO" id="GO:0005886">
    <property type="term" value="C:plasma membrane"/>
    <property type="evidence" value="ECO:0007669"/>
    <property type="project" value="UniProtKB-SubCell"/>
</dbReference>
<evidence type="ECO:0000256" key="2">
    <source>
        <dbReference type="ARBA" id="ARBA00022989"/>
    </source>
</evidence>
<organism evidence="7 8">
    <name type="scientific">Loigolactobacillus bifermentans DSM 20003</name>
    <dbReference type="NCBI Taxonomy" id="1423726"/>
    <lineage>
        <taxon>Bacteria</taxon>
        <taxon>Bacillati</taxon>
        <taxon>Bacillota</taxon>
        <taxon>Bacilli</taxon>
        <taxon>Lactobacillales</taxon>
        <taxon>Lactobacillaceae</taxon>
        <taxon>Loigolactobacillus</taxon>
    </lineage>
</organism>
<keyword evidence="1 6" id="KW-0812">Transmembrane</keyword>
<feature type="coiled-coil region" evidence="6">
    <location>
        <begin position="100"/>
        <end position="187"/>
    </location>
</feature>
<keyword evidence="2 6" id="KW-1133">Transmembrane helix</keyword>
<dbReference type="NCBIfam" id="NF003409">
    <property type="entry name" value="PRK04778.1-3"/>
    <property type="match status" value="1"/>
</dbReference>
<keyword evidence="3 6" id="KW-0175">Coiled coil</keyword>
<feature type="coiled-coil region" evidence="6">
    <location>
        <begin position="457"/>
        <end position="491"/>
    </location>
</feature>
<feature type="topological domain" description="Cytoplasmic" evidence="6">
    <location>
        <begin position="24"/>
        <end position="572"/>
    </location>
</feature>